<feature type="domain" description="GH29D-like beta-sandwich" evidence="3">
    <location>
        <begin position="34"/>
        <end position="87"/>
    </location>
</feature>
<comment type="caution">
    <text evidence="5">The sequence shown here is derived from an EMBL/GenBank/DDBJ whole genome shotgun (WGS) entry which is preliminary data.</text>
</comment>
<proteinExistence type="inferred from homology"/>
<evidence type="ECO:0000259" key="4">
    <source>
        <dbReference type="Pfam" id="PF13472"/>
    </source>
</evidence>
<evidence type="ECO:0000256" key="1">
    <source>
        <dbReference type="ARBA" id="ARBA00038184"/>
    </source>
</evidence>
<dbReference type="InterPro" id="IPR036514">
    <property type="entry name" value="SGNH_hydro_sf"/>
</dbReference>
<gene>
    <name evidence="5" type="ORF">HNQ65_004914</name>
</gene>
<dbReference type="InterPro" id="IPR059177">
    <property type="entry name" value="GH29D-like_dom"/>
</dbReference>
<dbReference type="RefSeq" id="WP_184343951.1">
    <property type="nucleotide sequence ID" value="NZ_JACHIG010000015.1"/>
</dbReference>
<feature type="domain" description="SGNH hydrolase-type esterase" evidence="4">
    <location>
        <begin position="143"/>
        <end position="314"/>
    </location>
</feature>
<dbReference type="Pfam" id="PF13472">
    <property type="entry name" value="Lipase_GDSL_2"/>
    <property type="match status" value="1"/>
</dbReference>
<dbReference type="PANTHER" id="PTHR11852:SF0">
    <property type="entry name" value="PLATELET-ACTIVATING FACTOR ACETYLHYDROLASE IB SUBUNIT BETA HOMOLOG"/>
    <property type="match status" value="1"/>
</dbReference>
<accession>A0A7W7YFS8</accession>
<evidence type="ECO:0000313" key="6">
    <source>
        <dbReference type="Proteomes" id="UP000590740"/>
    </source>
</evidence>
<dbReference type="InterPro" id="IPR013830">
    <property type="entry name" value="SGNH_hydro"/>
</dbReference>
<protein>
    <submittedName>
        <fullName evidence="5">Lysophospholipase L1-like esterase</fullName>
    </submittedName>
</protein>
<keyword evidence="6" id="KW-1185">Reference proteome</keyword>
<feature type="chain" id="PRO_5031467046" evidence="2">
    <location>
        <begin position="21"/>
        <end position="330"/>
    </location>
</feature>
<dbReference type="CDD" id="cd01820">
    <property type="entry name" value="PAF_acetylesterase_like"/>
    <property type="match status" value="1"/>
</dbReference>
<dbReference type="SUPFAM" id="SSF52266">
    <property type="entry name" value="SGNH hydrolase"/>
    <property type="match status" value="1"/>
</dbReference>
<dbReference type="GO" id="GO:0016788">
    <property type="term" value="F:hydrolase activity, acting on ester bonds"/>
    <property type="evidence" value="ECO:0007669"/>
    <property type="project" value="UniProtKB-ARBA"/>
</dbReference>
<sequence length="330" mass="36345">MTKSLILALLAFGALLQVESALQLAPPSVQRDANGVVTLQSTAPDATILYTLDGADPIEKSNPYLAPIDLSSGGTLKARVFSKLRKSKSEAVQATYEPLPGRQPLPSTVVPVTQDRSWPQYDWTTRHKLTSAAVMRSQPKILFIGDSITHFFGGEQFDSYPLHGKKVWEEYYTPRNAGNLGFGWDKTENVLWRLQHGAVDGISPKLIVMMIGTNNTGNCSAHDIAAGIEAIVQEFNKRLPESKILLLGIFPRGKKPDAPHRGKIAEVNRIISQLDGKQNVTFLDIGPKFLTPEGLITQDIMPGFLHPNEKGYRIWAEAIEPTVKKLLSEP</sequence>
<name>A0A7W7YFS8_9BACT</name>
<dbReference type="PANTHER" id="PTHR11852">
    <property type="entry name" value="PLATELET-ACTIVATING FACTOR ACETYLHYDROLASE"/>
    <property type="match status" value="1"/>
</dbReference>
<dbReference type="EMBL" id="JACHIG010000015">
    <property type="protein sequence ID" value="MBB5035304.1"/>
    <property type="molecule type" value="Genomic_DNA"/>
</dbReference>
<feature type="signal peptide" evidence="2">
    <location>
        <begin position="1"/>
        <end position="20"/>
    </location>
</feature>
<keyword evidence="2" id="KW-0732">Signal</keyword>
<dbReference type="Gene3D" id="3.40.50.1110">
    <property type="entry name" value="SGNH hydrolase"/>
    <property type="match status" value="1"/>
</dbReference>
<evidence type="ECO:0000256" key="2">
    <source>
        <dbReference type="SAM" id="SignalP"/>
    </source>
</evidence>
<dbReference type="Proteomes" id="UP000590740">
    <property type="component" value="Unassembled WGS sequence"/>
</dbReference>
<evidence type="ECO:0000313" key="5">
    <source>
        <dbReference type="EMBL" id="MBB5035304.1"/>
    </source>
</evidence>
<dbReference type="AlphaFoldDB" id="A0A7W7YFS8"/>
<organism evidence="5 6">
    <name type="scientific">Prosthecobacter vanneervenii</name>
    <dbReference type="NCBI Taxonomy" id="48466"/>
    <lineage>
        <taxon>Bacteria</taxon>
        <taxon>Pseudomonadati</taxon>
        <taxon>Verrucomicrobiota</taxon>
        <taxon>Verrucomicrobiia</taxon>
        <taxon>Verrucomicrobiales</taxon>
        <taxon>Verrucomicrobiaceae</taxon>
        <taxon>Prosthecobacter</taxon>
    </lineage>
</organism>
<evidence type="ECO:0000259" key="3">
    <source>
        <dbReference type="Pfam" id="PF13290"/>
    </source>
</evidence>
<dbReference type="Pfam" id="PF13290">
    <property type="entry name" value="CHB_HEX_C_1"/>
    <property type="match status" value="1"/>
</dbReference>
<comment type="similarity">
    <text evidence="1">Belongs to the 'GDSL' lipolytic enzyme family. Platelet-activating factor acetylhydrolase IB beta/gamma subunits subfamily.</text>
</comment>
<reference evidence="5 6" key="1">
    <citation type="submission" date="2020-08" db="EMBL/GenBank/DDBJ databases">
        <title>Genomic Encyclopedia of Type Strains, Phase IV (KMG-IV): sequencing the most valuable type-strain genomes for metagenomic binning, comparative biology and taxonomic classification.</title>
        <authorList>
            <person name="Goeker M."/>
        </authorList>
    </citation>
    <scope>NUCLEOTIDE SEQUENCE [LARGE SCALE GENOMIC DNA]</scope>
    <source>
        <strain evidence="5 6">DSM 12252</strain>
    </source>
</reference>